<dbReference type="PANTHER" id="PTHR36928">
    <property type="entry name" value="PHOSPHATASE YCDX-RELATED"/>
    <property type="match status" value="1"/>
</dbReference>
<feature type="domain" description="DNA-directed DNA polymerase X" evidence="10">
    <location>
        <begin position="7"/>
        <end position="329"/>
    </location>
</feature>
<comment type="catalytic activity">
    <reaction evidence="8">
        <text>DNA(n) + a 2'-deoxyribonucleoside 5'-triphosphate = DNA(n+1) + diphosphate</text>
        <dbReference type="Rhea" id="RHEA:22508"/>
        <dbReference type="Rhea" id="RHEA-COMP:17339"/>
        <dbReference type="Rhea" id="RHEA-COMP:17340"/>
        <dbReference type="ChEBI" id="CHEBI:33019"/>
        <dbReference type="ChEBI" id="CHEBI:61560"/>
        <dbReference type="ChEBI" id="CHEBI:173112"/>
        <dbReference type="EC" id="2.7.7.7"/>
    </reaction>
</comment>
<keyword evidence="4" id="KW-0808">Transferase</keyword>
<feature type="domain" description="Helix-hairpin-helix DNA-binding motif class 1" evidence="9">
    <location>
        <begin position="99"/>
        <end position="118"/>
    </location>
</feature>
<evidence type="ECO:0000256" key="2">
    <source>
        <dbReference type="ARBA" id="ARBA00012417"/>
    </source>
</evidence>
<feature type="domain" description="Helix-hairpin-helix DNA-binding motif class 1" evidence="9">
    <location>
        <begin position="138"/>
        <end position="157"/>
    </location>
</feature>
<dbReference type="STRING" id="1802481.A2W13_00680"/>
<protein>
    <recommendedName>
        <fullName evidence="2">DNA-directed DNA polymerase</fullName>
        <ecNumber evidence="2">2.7.7.7</ecNumber>
    </recommendedName>
</protein>
<dbReference type="Pfam" id="PF14716">
    <property type="entry name" value="HHH_8"/>
    <property type="match status" value="1"/>
</dbReference>
<dbReference type="EMBL" id="MGFT01000004">
    <property type="protein sequence ID" value="OGM12156.1"/>
    <property type="molecule type" value="Genomic_DNA"/>
</dbReference>
<comment type="cofactor">
    <cofactor evidence="1">
        <name>Mg(2+)</name>
        <dbReference type="ChEBI" id="CHEBI:18420"/>
    </cofactor>
</comment>
<dbReference type="SMART" id="SM00483">
    <property type="entry name" value="POLXc"/>
    <property type="match status" value="1"/>
</dbReference>
<dbReference type="InterPro" id="IPR010996">
    <property type="entry name" value="HHH_MUS81"/>
</dbReference>
<dbReference type="Gene3D" id="3.20.20.140">
    <property type="entry name" value="Metal-dependent hydrolases"/>
    <property type="match status" value="1"/>
</dbReference>
<evidence type="ECO:0000256" key="6">
    <source>
        <dbReference type="ARBA" id="ARBA00022705"/>
    </source>
</evidence>
<evidence type="ECO:0000256" key="3">
    <source>
        <dbReference type="ARBA" id="ARBA00022634"/>
    </source>
</evidence>
<dbReference type="Pfam" id="PF14791">
    <property type="entry name" value="DNA_pol_B_thumb"/>
    <property type="match status" value="1"/>
</dbReference>
<dbReference type="PANTHER" id="PTHR36928:SF1">
    <property type="entry name" value="PHOSPHATASE YCDX-RELATED"/>
    <property type="match status" value="1"/>
</dbReference>
<reference evidence="11 12" key="1">
    <citation type="journal article" date="2016" name="Nat. Commun.">
        <title>Thousands of microbial genomes shed light on interconnected biogeochemical processes in an aquifer system.</title>
        <authorList>
            <person name="Anantharaman K."/>
            <person name="Brown C.T."/>
            <person name="Hug L.A."/>
            <person name="Sharon I."/>
            <person name="Castelle C.J."/>
            <person name="Probst A.J."/>
            <person name="Thomas B.C."/>
            <person name="Singh A."/>
            <person name="Wilkins M.J."/>
            <person name="Karaoz U."/>
            <person name="Brodie E.L."/>
            <person name="Williams K.H."/>
            <person name="Hubbard S.S."/>
            <person name="Banfield J.F."/>
        </authorList>
    </citation>
    <scope>NUCLEOTIDE SEQUENCE [LARGE SCALE GENOMIC DNA]</scope>
</reference>
<evidence type="ECO:0000256" key="8">
    <source>
        <dbReference type="ARBA" id="ARBA00049244"/>
    </source>
</evidence>
<evidence type="ECO:0000259" key="10">
    <source>
        <dbReference type="SMART" id="SM00483"/>
    </source>
</evidence>
<proteinExistence type="predicted"/>
<keyword evidence="7" id="KW-0239">DNA-directed DNA polymerase</keyword>
<dbReference type="InterPro" id="IPR003583">
    <property type="entry name" value="Hlx-hairpin-Hlx_DNA-bd_motif"/>
</dbReference>
<dbReference type="InterPro" id="IPR027421">
    <property type="entry name" value="DNA_pol_lamdba_lyase_dom_sf"/>
</dbReference>
<sequence>MKIHKNMTNLEIAELLRAVAASYELINANKNKFKIIAYERAADAVEHLSSEAKDLWDEDKLVDIPGIGPSISANLSELFKTGGSRHFEAIMKGISPAVFELLDLPGIGAKTAFKLVNELNLSSAKNATADLEKAAKEGKIAKMEGFGEESQADILRTIEENRRKVKRYLLPYAENIANEVINWMKEDNSLVKADALGSIRRKASTVGDIDIAVASNKPLDALDRFTRYPKTSRVLEKGTRTASIILPGDVQVDLMAQEPQSYGALLQHFTGSKHHNIALREYALKKGFSLSEYGIKKVRDAESKIKKFPTEEEFYKYLGMEWIPPELREDTGELEAALKKQIPKLIKLSDVKADLQIHSDFDIETSHDLGESSMEDVIIKAEELGYEYLAFTEHNPSHSRHTENQIIDILKRKSEAIGKLNYSIMHKKDNIVKTVKSRIKKVFNSLEIDILPSGELAISDKALELLDFALVSIHSSFDQERSIATKRVLSALNHPKVKIFAHPTGRRLNEREGVEYDWLQIFDECKKKNIWIEINADPTRLDLPDFLVKEAIDNNVKLTLGTDSHNLQCLNNMQHGIDVARRGWAIKENIINCLTLEEFEKVLK</sequence>
<dbReference type="InterPro" id="IPR029398">
    <property type="entry name" value="PolB_thumb"/>
</dbReference>
<dbReference type="GO" id="GO:0006281">
    <property type="term" value="P:DNA repair"/>
    <property type="evidence" value="ECO:0007669"/>
    <property type="project" value="InterPro"/>
</dbReference>
<evidence type="ECO:0000259" key="9">
    <source>
        <dbReference type="SMART" id="SM00278"/>
    </source>
</evidence>
<evidence type="ECO:0000313" key="11">
    <source>
        <dbReference type="EMBL" id="OGM12156.1"/>
    </source>
</evidence>
<feature type="domain" description="Helix-hairpin-helix DNA-binding motif class 1" evidence="9">
    <location>
        <begin position="59"/>
        <end position="78"/>
    </location>
</feature>
<keyword evidence="6" id="KW-0235">DNA replication</keyword>
<keyword evidence="3" id="KW-0237">DNA synthesis</keyword>
<dbReference type="InterPro" id="IPR043519">
    <property type="entry name" value="NT_sf"/>
</dbReference>
<dbReference type="Gene3D" id="1.10.150.110">
    <property type="entry name" value="DNA polymerase beta, N-terminal domain-like"/>
    <property type="match status" value="1"/>
</dbReference>
<name>A0A1F7XAW8_9BACT</name>
<dbReference type="SUPFAM" id="SSF81301">
    <property type="entry name" value="Nucleotidyltransferase"/>
    <property type="match status" value="1"/>
</dbReference>
<dbReference type="AlphaFoldDB" id="A0A1F7XAW8"/>
<organism evidence="11 12">
    <name type="scientific">Candidatus Woesebacteria bacterium RBG_16_36_11</name>
    <dbReference type="NCBI Taxonomy" id="1802481"/>
    <lineage>
        <taxon>Bacteria</taxon>
        <taxon>Candidatus Woeseibacteriota</taxon>
    </lineage>
</organism>
<dbReference type="GO" id="GO:0005829">
    <property type="term" value="C:cytosol"/>
    <property type="evidence" value="ECO:0007669"/>
    <property type="project" value="TreeGrafter"/>
</dbReference>
<dbReference type="Gene3D" id="3.30.460.10">
    <property type="entry name" value="Beta Polymerase, domain 2"/>
    <property type="match status" value="1"/>
</dbReference>
<dbReference type="GO" id="GO:0042578">
    <property type="term" value="F:phosphoric ester hydrolase activity"/>
    <property type="evidence" value="ECO:0007669"/>
    <property type="project" value="TreeGrafter"/>
</dbReference>
<dbReference type="SMART" id="SM00278">
    <property type="entry name" value="HhH1"/>
    <property type="match status" value="3"/>
</dbReference>
<dbReference type="InterPro" id="IPR016195">
    <property type="entry name" value="Pol/histidinol_Pase-like"/>
</dbReference>
<accession>A0A1F7XAW8</accession>
<dbReference type="SUPFAM" id="SSF47802">
    <property type="entry name" value="DNA polymerase beta, N-terminal domain-like"/>
    <property type="match status" value="1"/>
</dbReference>
<dbReference type="InterPro" id="IPR002054">
    <property type="entry name" value="DNA-dir_DNA_pol_X"/>
</dbReference>
<dbReference type="Proteomes" id="UP000178533">
    <property type="component" value="Unassembled WGS sequence"/>
</dbReference>
<dbReference type="GO" id="GO:0003677">
    <property type="term" value="F:DNA binding"/>
    <property type="evidence" value="ECO:0007669"/>
    <property type="project" value="InterPro"/>
</dbReference>
<evidence type="ECO:0000313" key="12">
    <source>
        <dbReference type="Proteomes" id="UP000178533"/>
    </source>
</evidence>
<dbReference type="EC" id="2.7.7.7" evidence="2"/>
<dbReference type="Gene3D" id="3.30.210.10">
    <property type="entry name" value="DNA polymerase, thumb domain"/>
    <property type="match status" value="1"/>
</dbReference>
<dbReference type="InterPro" id="IPR037160">
    <property type="entry name" value="DNA_Pol_thumb_sf"/>
</dbReference>
<evidence type="ECO:0000256" key="5">
    <source>
        <dbReference type="ARBA" id="ARBA00022695"/>
    </source>
</evidence>
<dbReference type="GO" id="GO:0003887">
    <property type="term" value="F:DNA-directed DNA polymerase activity"/>
    <property type="evidence" value="ECO:0007669"/>
    <property type="project" value="UniProtKB-KW"/>
</dbReference>
<evidence type="ECO:0000256" key="7">
    <source>
        <dbReference type="ARBA" id="ARBA00022932"/>
    </source>
</evidence>
<keyword evidence="5" id="KW-0548">Nucleotidyltransferase</keyword>
<dbReference type="Gene3D" id="1.10.150.20">
    <property type="entry name" value="5' to 3' exonuclease, C-terminal subdomain"/>
    <property type="match status" value="1"/>
</dbReference>
<dbReference type="PIRSF" id="PIRSF005047">
    <property type="entry name" value="UCP005047_YshC"/>
    <property type="match status" value="1"/>
</dbReference>
<dbReference type="InterPro" id="IPR050243">
    <property type="entry name" value="PHP_phosphatase"/>
</dbReference>
<dbReference type="GO" id="GO:0008270">
    <property type="term" value="F:zinc ion binding"/>
    <property type="evidence" value="ECO:0007669"/>
    <property type="project" value="TreeGrafter"/>
</dbReference>
<dbReference type="CDD" id="cd00141">
    <property type="entry name" value="NT_POLXc"/>
    <property type="match status" value="1"/>
</dbReference>
<dbReference type="InterPro" id="IPR022311">
    <property type="entry name" value="PolX-like"/>
</dbReference>
<dbReference type="Pfam" id="PF14520">
    <property type="entry name" value="HHH_5"/>
    <property type="match status" value="1"/>
</dbReference>
<gene>
    <name evidence="11" type="ORF">A2W13_00680</name>
</gene>
<evidence type="ECO:0000256" key="1">
    <source>
        <dbReference type="ARBA" id="ARBA00001946"/>
    </source>
</evidence>
<dbReference type="SUPFAM" id="SSF89550">
    <property type="entry name" value="PHP domain-like"/>
    <property type="match status" value="1"/>
</dbReference>
<comment type="caution">
    <text evidence="11">The sequence shown here is derived from an EMBL/GenBank/DDBJ whole genome shotgun (WGS) entry which is preliminary data.</text>
</comment>
<evidence type="ECO:0000256" key="4">
    <source>
        <dbReference type="ARBA" id="ARBA00022679"/>
    </source>
</evidence>